<keyword evidence="4 6" id="KW-0472">Membrane</keyword>
<feature type="region of interest" description="Disordered" evidence="5">
    <location>
        <begin position="653"/>
        <end position="674"/>
    </location>
</feature>
<comment type="subcellular location">
    <subcellularLocation>
        <location evidence="1">Membrane</location>
        <topology evidence="1">Single-pass membrane protein</topology>
    </subcellularLocation>
</comment>
<dbReference type="CDD" id="cd12087">
    <property type="entry name" value="TM_EGFR-like"/>
    <property type="match status" value="1"/>
</dbReference>
<feature type="compositionally biased region" description="Polar residues" evidence="5">
    <location>
        <begin position="157"/>
        <end position="167"/>
    </location>
</feature>
<dbReference type="OrthoDB" id="3263296at2759"/>
<name>A0A4Q2DWT9_9AGAR</name>
<evidence type="ECO:0000256" key="5">
    <source>
        <dbReference type="SAM" id="MobiDB-lite"/>
    </source>
</evidence>
<feature type="compositionally biased region" description="Basic and acidic residues" evidence="5">
    <location>
        <begin position="42"/>
        <end position="53"/>
    </location>
</feature>
<evidence type="ECO:0000256" key="4">
    <source>
        <dbReference type="ARBA" id="ARBA00023136"/>
    </source>
</evidence>
<dbReference type="PANTHER" id="PTHR15549">
    <property type="entry name" value="PAIRED IMMUNOGLOBULIN-LIKE TYPE 2 RECEPTOR"/>
    <property type="match status" value="1"/>
</dbReference>
<feature type="region of interest" description="Disordered" evidence="5">
    <location>
        <begin position="567"/>
        <end position="588"/>
    </location>
</feature>
<reference evidence="7 8" key="1">
    <citation type="submission" date="2019-01" db="EMBL/GenBank/DDBJ databases">
        <title>Draft genome sequence of Psathyrella aberdarensis IHI B618.</title>
        <authorList>
            <person name="Buettner E."/>
            <person name="Kellner H."/>
        </authorList>
    </citation>
    <scope>NUCLEOTIDE SEQUENCE [LARGE SCALE GENOMIC DNA]</scope>
    <source>
        <strain evidence="7 8">IHI B618</strain>
    </source>
</reference>
<evidence type="ECO:0000256" key="6">
    <source>
        <dbReference type="SAM" id="Phobius"/>
    </source>
</evidence>
<dbReference type="EMBL" id="SDEE01000042">
    <property type="protein sequence ID" value="RXW23435.1"/>
    <property type="molecule type" value="Genomic_DNA"/>
</dbReference>
<feature type="region of interest" description="Disordered" evidence="5">
    <location>
        <begin position="157"/>
        <end position="185"/>
    </location>
</feature>
<feature type="compositionally biased region" description="Polar residues" evidence="5">
    <location>
        <begin position="369"/>
        <end position="382"/>
    </location>
</feature>
<feature type="region of interest" description="Disordered" evidence="5">
    <location>
        <begin position="542"/>
        <end position="561"/>
    </location>
</feature>
<gene>
    <name evidence="7" type="ORF">EST38_g2416</name>
</gene>
<evidence type="ECO:0000256" key="3">
    <source>
        <dbReference type="ARBA" id="ARBA00022989"/>
    </source>
</evidence>
<organism evidence="7 8">
    <name type="scientific">Candolleomyces aberdarensis</name>
    <dbReference type="NCBI Taxonomy" id="2316362"/>
    <lineage>
        <taxon>Eukaryota</taxon>
        <taxon>Fungi</taxon>
        <taxon>Dikarya</taxon>
        <taxon>Basidiomycota</taxon>
        <taxon>Agaricomycotina</taxon>
        <taxon>Agaricomycetes</taxon>
        <taxon>Agaricomycetidae</taxon>
        <taxon>Agaricales</taxon>
        <taxon>Agaricineae</taxon>
        <taxon>Psathyrellaceae</taxon>
        <taxon>Candolleomyces</taxon>
    </lineage>
</organism>
<dbReference type="AlphaFoldDB" id="A0A4Q2DWT9"/>
<proteinExistence type="predicted"/>
<feature type="region of interest" description="Disordered" evidence="5">
    <location>
        <begin position="730"/>
        <end position="769"/>
    </location>
</feature>
<dbReference type="InterPro" id="IPR051694">
    <property type="entry name" value="Immunoregulatory_rcpt-like"/>
</dbReference>
<accession>A0A4Q2DWT9</accession>
<protein>
    <submittedName>
        <fullName evidence="7">Uncharacterized protein</fullName>
    </submittedName>
</protein>
<evidence type="ECO:0000313" key="7">
    <source>
        <dbReference type="EMBL" id="RXW23435.1"/>
    </source>
</evidence>
<dbReference type="GO" id="GO:0071944">
    <property type="term" value="C:cell periphery"/>
    <property type="evidence" value="ECO:0007669"/>
    <property type="project" value="UniProtKB-ARBA"/>
</dbReference>
<feature type="compositionally biased region" description="Low complexity" evidence="5">
    <location>
        <begin position="168"/>
        <end position="185"/>
    </location>
</feature>
<evidence type="ECO:0000256" key="2">
    <source>
        <dbReference type="ARBA" id="ARBA00022692"/>
    </source>
</evidence>
<feature type="region of interest" description="Disordered" evidence="5">
    <location>
        <begin position="1"/>
        <end position="145"/>
    </location>
</feature>
<feature type="region of interest" description="Disordered" evidence="5">
    <location>
        <begin position="332"/>
        <end position="388"/>
    </location>
</feature>
<keyword evidence="2 6" id="KW-0812">Transmembrane</keyword>
<sequence length="769" mass="81361">MSTNHVYRRQPHSALRKKRFHPASKPKLPVLDLENRSNSGNSRREEPALDRRQIIGLPTDVPIPPLTDFFPPFTTTDSPPTTTDQTTTSETTTTSTPTTTSTSTTSTSTSTTPTTTSAATTTTSSTQAPATTTTPATTSRQTVTQTRVDDATVIITNSLSRTSGAPRSTNTLDSSTTDSDSSSSTGPIIGGIVAGVIAVAVLVLSIVWFIRRRKKANDDELTFDPNDFRRSAVLLDDEPMSGTGSAGLTRGPSLHSAGGEHGVGAMAWGQNGNPRPPTMIERKLTQTPASGGFGEYGYNNNAPGPNHYGGEGHGGHSAGGYGYPNSGNPYGYPQQSYGPGQYVEGNANPFASPASAYQSPFSPPMPQEQPLSAGTSRATSPDVSGAPTVLAQVGGAPVLTRSKSMRSMRSMASGKSGKLSISIPKNVPVNAVVVDGSATSSAGEGKVVEYPTLKRKASSSSSSSGPRRNNSVKASVAPPPTLPSKQVRESMSAVPANDYVDLSRSSVSPFQAAQYAEISMRLNSEVPQGLPSAVVEEFVKDRELPPLPPPSPQAQADEDQARIRASPFADPETDSRDSMASGSTTSARILDFPIPPPSPMTFTAAHSPNNSLPGSPMPVFVTKPRIDSLPPMLPEINIEPTAANDLSPHDLTHDGNGRHESFLPPPGMLGLNSAKDSPIYPSPITAGGSPLLGRFPVTPSPLGASFVIETPRPVYNSKEGKDGRLFAMQQERRQREEAQQKQEEMKQKEKVKKERPETVYDPEDAYGGF</sequence>
<feature type="compositionally biased region" description="Low complexity" evidence="5">
    <location>
        <begin position="74"/>
        <end position="145"/>
    </location>
</feature>
<feature type="region of interest" description="Disordered" evidence="5">
    <location>
        <begin position="453"/>
        <end position="490"/>
    </location>
</feature>
<feature type="compositionally biased region" description="Basic and acidic residues" evidence="5">
    <location>
        <begin position="730"/>
        <end position="758"/>
    </location>
</feature>
<dbReference type="STRING" id="2316362.A0A4Q2DWT9"/>
<feature type="compositionally biased region" description="Polar residues" evidence="5">
    <location>
        <begin position="578"/>
        <end position="587"/>
    </location>
</feature>
<evidence type="ECO:0000256" key="1">
    <source>
        <dbReference type="ARBA" id="ARBA00004167"/>
    </source>
</evidence>
<dbReference type="Proteomes" id="UP000290288">
    <property type="component" value="Unassembled WGS sequence"/>
</dbReference>
<feature type="compositionally biased region" description="Acidic residues" evidence="5">
    <location>
        <begin position="760"/>
        <end position="769"/>
    </location>
</feature>
<dbReference type="PANTHER" id="PTHR15549:SF30">
    <property type="entry name" value="MID2 DOMAIN-CONTAINING PROTEIN"/>
    <property type="match status" value="1"/>
</dbReference>
<feature type="compositionally biased region" description="Basic residues" evidence="5">
    <location>
        <begin position="1"/>
        <end position="24"/>
    </location>
</feature>
<keyword evidence="8" id="KW-1185">Reference proteome</keyword>
<dbReference type="GO" id="GO:0016020">
    <property type="term" value="C:membrane"/>
    <property type="evidence" value="ECO:0007669"/>
    <property type="project" value="UniProtKB-SubCell"/>
</dbReference>
<evidence type="ECO:0000313" key="8">
    <source>
        <dbReference type="Proteomes" id="UP000290288"/>
    </source>
</evidence>
<keyword evidence="3 6" id="KW-1133">Transmembrane helix</keyword>
<comment type="caution">
    <text evidence="7">The sequence shown here is derived from an EMBL/GenBank/DDBJ whole genome shotgun (WGS) entry which is preliminary data.</text>
</comment>
<feature type="transmembrane region" description="Helical" evidence="6">
    <location>
        <begin position="188"/>
        <end position="210"/>
    </location>
</feature>